<gene>
    <name evidence="1" type="ORF">EDD63_10428</name>
</gene>
<dbReference type="OrthoDB" id="361760at2"/>
<evidence type="ECO:0008006" key="3">
    <source>
        <dbReference type="Google" id="ProtNLM"/>
    </source>
</evidence>
<dbReference type="EMBL" id="SODD01000004">
    <property type="protein sequence ID" value="TDW25501.1"/>
    <property type="molecule type" value="Genomic_DNA"/>
</dbReference>
<dbReference type="AlphaFoldDB" id="A0A4R8A7C6"/>
<sequence>MKRDDQVLKKYGDIINHARPISKKHQPMSLRNRAAQFAPFAALTGYDQALAEKARLTDHRPVLSEEKKTQINDMLQQVFINITNTPDIRVSYFEPDAKKEGGKIITLHAFVRKMSIDERYIMLEDKHRILFDDILDVQILDTEE</sequence>
<name>A0A4R8A7C6_9FIRM</name>
<dbReference type="Proteomes" id="UP000294743">
    <property type="component" value="Unassembled WGS sequence"/>
</dbReference>
<comment type="caution">
    <text evidence="1">The sequence shown here is derived from an EMBL/GenBank/DDBJ whole genome shotgun (WGS) entry which is preliminary data.</text>
</comment>
<protein>
    <recommendedName>
        <fullName evidence="3">YolD-like protein</fullName>
    </recommendedName>
</protein>
<evidence type="ECO:0000313" key="2">
    <source>
        <dbReference type="Proteomes" id="UP000294743"/>
    </source>
</evidence>
<organism evidence="1 2">
    <name type="scientific">Breznakia blatticola</name>
    <dbReference type="NCBI Taxonomy" id="1754012"/>
    <lineage>
        <taxon>Bacteria</taxon>
        <taxon>Bacillati</taxon>
        <taxon>Bacillota</taxon>
        <taxon>Erysipelotrichia</taxon>
        <taxon>Erysipelotrichales</taxon>
        <taxon>Erysipelotrichaceae</taxon>
        <taxon>Breznakia</taxon>
    </lineage>
</organism>
<reference evidence="1 2" key="1">
    <citation type="submission" date="2019-03" db="EMBL/GenBank/DDBJ databases">
        <title>Genomic Encyclopedia of Type Strains, Phase IV (KMG-IV): sequencing the most valuable type-strain genomes for metagenomic binning, comparative biology and taxonomic classification.</title>
        <authorList>
            <person name="Goeker M."/>
        </authorList>
    </citation>
    <scope>NUCLEOTIDE SEQUENCE [LARGE SCALE GENOMIC DNA]</scope>
    <source>
        <strain evidence="1 2">DSM 28867</strain>
    </source>
</reference>
<keyword evidence="2" id="KW-1185">Reference proteome</keyword>
<accession>A0A4R8A7C6</accession>
<evidence type="ECO:0000313" key="1">
    <source>
        <dbReference type="EMBL" id="TDW25501.1"/>
    </source>
</evidence>
<proteinExistence type="predicted"/>
<dbReference type="RefSeq" id="WP_134168006.1">
    <property type="nucleotide sequence ID" value="NZ_SODD01000004.1"/>
</dbReference>